<dbReference type="OrthoDB" id="415263at2759"/>
<sequence length="425" mass="47175">MLTSACNTSAYTFEIAPVFVMVESSVIEKTLHLVGFESDNSEGLFVPGGSIANLYGLQLARFYRFPETKHEGLYAIGKPLVGYCSAAAHYSYKKAAHLMGIGDKNMKEIPIDNRGRMIPSELEKQIQSDLANGMQPFFVGATAGTTVWGSFDELPPLRSLCDQYGLWLHVDGAWGGAAMLGSQATRDRLLKGVEKADSFCWNPHKMVGAPLQCSIIVHRKGKGLLQACNGTQAPYLFQKEKLHGDMDRGDWTIQCISLSYLGVIDLKLLSPGGRRPDAFKIWLAWKHIGDEALRSRVEWSLDLSRYAAALISDGGSSGQFAGRFELHHQPEYANVCFWYIPPSLKDIKPSFGPLTDDQAFRLSQVIPYCKGKMQKLGLSMITFTGEYNFFRWTFANPHSVTRDDVVDVLKDIDAVGRDFVPLPIS</sequence>
<dbReference type="InterPro" id="IPR015424">
    <property type="entry name" value="PyrdxlP-dep_Trfase"/>
</dbReference>
<dbReference type="InterPro" id="IPR021115">
    <property type="entry name" value="Pyridoxal-P_BS"/>
</dbReference>
<comment type="caution">
    <text evidence="8">The sequence shown here is derived from an EMBL/GenBank/DDBJ whole genome shotgun (WGS) entry which is preliminary data.</text>
</comment>
<dbReference type="SUPFAM" id="SSF53383">
    <property type="entry name" value="PLP-dependent transferases"/>
    <property type="match status" value="1"/>
</dbReference>
<gene>
    <name evidence="8" type="primary">GAD2_4</name>
    <name evidence="8" type="ORF">FOL47_010649</name>
</gene>
<evidence type="ECO:0000256" key="6">
    <source>
        <dbReference type="PIRSR" id="PIRSR602129-50"/>
    </source>
</evidence>
<keyword evidence="9" id="KW-1185">Reference proteome</keyword>
<feature type="modified residue" description="N6-(pyridoxal phosphate)lysine" evidence="6">
    <location>
        <position position="205"/>
    </location>
</feature>
<organism evidence="8 9">
    <name type="scientific">Perkinsus chesapeaki</name>
    <name type="common">Clam parasite</name>
    <name type="synonym">Perkinsus andrewsi</name>
    <dbReference type="NCBI Taxonomy" id="330153"/>
    <lineage>
        <taxon>Eukaryota</taxon>
        <taxon>Sar</taxon>
        <taxon>Alveolata</taxon>
        <taxon>Perkinsozoa</taxon>
        <taxon>Perkinsea</taxon>
        <taxon>Perkinsida</taxon>
        <taxon>Perkinsidae</taxon>
        <taxon>Perkinsus</taxon>
    </lineage>
</organism>
<dbReference type="GO" id="GO:0030170">
    <property type="term" value="F:pyridoxal phosphate binding"/>
    <property type="evidence" value="ECO:0007669"/>
    <property type="project" value="InterPro"/>
</dbReference>
<dbReference type="EMBL" id="JAAPAO010000842">
    <property type="protein sequence ID" value="KAF4653208.1"/>
    <property type="molecule type" value="Genomic_DNA"/>
</dbReference>
<comment type="similarity">
    <text evidence="2 7">Belongs to the group II decarboxylase family.</text>
</comment>
<evidence type="ECO:0000256" key="4">
    <source>
        <dbReference type="ARBA" id="ARBA00022898"/>
    </source>
</evidence>
<evidence type="ECO:0000256" key="1">
    <source>
        <dbReference type="ARBA" id="ARBA00001933"/>
    </source>
</evidence>
<dbReference type="Gene3D" id="3.90.1150.170">
    <property type="match status" value="1"/>
</dbReference>
<reference evidence="8 9" key="1">
    <citation type="submission" date="2020-04" db="EMBL/GenBank/DDBJ databases">
        <title>Perkinsus chesapeaki whole genome sequence.</title>
        <authorList>
            <person name="Bogema D.R."/>
        </authorList>
    </citation>
    <scope>NUCLEOTIDE SEQUENCE [LARGE SCALE GENOMIC DNA]</scope>
    <source>
        <strain evidence="8">ATCC PRA-425</strain>
    </source>
</reference>
<keyword evidence="5 7" id="KW-0456">Lyase</keyword>
<keyword evidence="3" id="KW-0210">Decarboxylase</keyword>
<dbReference type="PANTHER" id="PTHR45677:SF8">
    <property type="entry name" value="CYSTEINE SULFINIC ACID DECARBOXYLASE"/>
    <property type="match status" value="1"/>
</dbReference>
<dbReference type="InterPro" id="IPR015421">
    <property type="entry name" value="PyrdxlP-dep_Trfase_major"/>
</dbReference>
<evidence type="ECO:0000313" key="9">
    <source>
        <dbReference type="Proteomes" id="UP000591131"/>
    </source>
</evidence>
<evidence type="ECO:0000256" key="3">
    <source>
        <dbReference type="ARBA" id="ARBA00022793"/>
    </source>
</evidence>
<dbReference type="Proteomes" id="UP000591131">
    <property type="component" value="Unassembled WGS sequence"/>
</dbReference>
<evidence type="ECO:0000256" key="2">
    <source>
        <dbReference type="ARBA" id="ARBA00009533"/>
    </source>
</evidence>
<dbReference type="GO" id="GO:0005737">
    <property type="term" value="C:cytoplasm"/>
    <property type="evidence" value="ECO:0007669"/>
    <property type="project" value="TreeGrafter"/>
</dbReference>
<dbReference type="AlphaFoldDB" id="A0A7J6L1A1"/>
<name>A0A7J6L1A1_PERCH</name>
<dbReference type="Pfam" id="PF00282">
    <property type="entry name" value="Pyridoxal_deC"/>
    <property type="match status" value="1"/>
</dbReference>
<dbReference type="GO" id="GO:0019752">
    <property type="term" value="P:carboxylic acid metabolic process"/>
    <property type="evidence" value="ECO:0007669"/>
    <property type="project" value="InterPro"/>
</dbReference>
<dbReference type="Gene3D" id="3.40.640.10">
    <property type="entry name" value="Type I PLP-dependent aspartate aminotransferase-like (Major domain)"/>
    <property type="match status" value="1"/>
</dbReference>
<evidence type="ECO:0000256" key="5">
    <source>
        <dbReference type="ARBA" id="ARBA00023239"/>
    </source>
</evidence>
<accession>A0A7J6L1A1</accession>
<comment type="cofactor">
    <cofactor evidence="1 6 7">
        <name>pyridoxal 5'-phosphate</name>
        <dbReference type="ChEBI" id="CHEBI:597326"/>
    </cofactor>
</comment>
<dbReference type="PROSITE" id="PS00392">
    <property type="entry name" value="DDC_GAD_HDC_YDC"/>
    <property type="match status" value="1"/>
</dbReference>
<dbReference type="GO" id="GO:0016831">
    <property type="term" value="F:carboxy-lyase activity"/>
    <property type="evidence" value="ECO:0007669"/>
    <property type="project" value="UniProtKB-KW"/>
</dbReference>
<protein>
    <submittedName>
        <fullName evidence="8">Glutamate decarboxylase 2</fullName>
    </submittedName>
</protein>
<proteinExistence type="inferred from homology"/>
<dbReference type="PANTHER" id="PTHR45677">
    <property type="entry name" value="GLUTAMATE DECARBOXYLASE-RELATED"/>
    <property type="match status" value="1"/>
</dbReference>
<dbReference type="InterPro" id="IPR002129">
    <property type="entry name" value="PyrdxlP-dep_de-COase"/>
</dbReference>
<keyword evidence="4 6" id="KW-0663">Pyridoxal phosphate</keyword>
<evidence type="ECO:0000313" key="8">
    <source>
        <dbReference type="EMBL" id="KAF4653208.1"/>
    </source>
</evidence>
<evidence type="ECO:0000256" key="7">
    <source>
        <dbReference type="RuleBase" id="RU000382"/>
    </source>
</evidence>